<keyword evidence="1" id="KW-0812">Transmembrane</keyword>
<dbReference type="Pfam" id="PF06580">
    <property type="entry name" value="His_kinase"/>
    <property type="match status" value="1"/>
</dbReference>
<keyword evidence="1" id="KW-0472">Membrane</keyword>
<gene>
    <name evidence="3" type="ORF">BA195_00085</name>
</gene>
<evidence type="ECO:0000259" key="2">
    <source>
        <dbReference type="Pfam" id="PF06580"/>
    </source>
</evidence>
<dbReference type="AlphaFoldDB" id="A0A1B9Y028"/>
<feature type="domain" description="Signal transduction histidine kinase internal region" evidence="2">
    <location>
        <begin position="351"/>
        <end position="428"/>
    </location>
</feature>
<dbReference type="PANTHER" id="PTHR34220">
    <property type="entry name" value="SENSOR HISTIDINE KINASE YPDA"/>
    <property type="match status" value="1"/>
</dbReference>
<reference evidence="3 4" key="1">
    <citation type="submission" date="2016-06" db="EMBL/GenBank/DDBJ databases">
        <title>Draft Genome Sequence of Tenacibaculum soleae UCD-KL19.</title>
        <authorList>
            <person name="Eisen J.A."/>
            <person name="Coil D.A."/>
            <person name="Lujan K.M."/>
        </authorList>
    </citation>
    <scope>NUCLEOTIDE SEQUENCE [LARGE SCALE GENOMIC DNA]</scope>
    <source>
        <strain evidence="3 4">UCD-KL19</strain>
    </source>
</reference>
<dbReference type="STRING" id="447689.BA195_00085"/>
<evidence type="ECO:0000313" key="4">
    <source>
        <dbReference type="Proteomes" id="UP000093186"/>
    </source>
</evidence>
<comment type="caution">
    <text evidence="3">The sequence shown here is derived from an EMBL/GenBank/DDBJ whole genome shotgun (WGS) entry which is preliminary data.</text>
</comment>
<keyword evidence="4" id="KW-1185">Reference proteome</keyword>
<proteinExistence type="predicted"/>
<dbReference type="OrthoDB" id="9809908at2"/>
<dbReference type="PANTHER" id="PTHR34220:SF7">
    <property type="entry name" value="SENSOR HISTIDINE KINASE YPDA"/>
    <property type="match status" value="1"/>
</dbReference>
<dbReference type="InterPro" id="IPR010559">
    <property type="entry name" value="Sig_transdc_His_kin_internal"/>
</dbReference>
<evidence type="ECO:0000313" key="3">
    <source>
        <dbReference type="EMBL" id="OCK43142.1"/>
    </source>
</evidence>
<feature type="transmembrane region" description="Helical" evidence="1">
    <location>
        <begin position="296"/>
        <end position="315"/>
    </location>
</feature>
<sequence>MKFPLKKRKHQYYLLVSVSLIVLFFIGYRLITNKIALEAESLIEVVIKQYAKEKESILQFDFNEFNKFIIDTQKIIESSDDLGRSELKNRLLFNSELAFSEENIDISFVYFLDDNKVLDSYFFGSMDANKSVLEKAKSLEDKNQVFDTILNLRGKIYYRKVIKHKLQDGTFVVFGYDINLLKYWDYFSQKYSGKGGYVTLTNKEGVCMLHPEIGYIGKYETSFFDKVSLSQIVKNFEQQDYEKKNQVKVAVTSEYLNLEVMRYYDVIQVGNSELILITSFPLNIFIKESVNNIKQYLLWMSLLALLTFLLILAFSRSQLRSQYLKTLQYEQERKRLAISNEQYQQKNARLQLSQLRKKLNPHFLFNTLNSLHALIGLDKTTSQQFVLKLSEVYRYLLKEREANFTTVKEELDFLKQYFFLQKIRFNNSINLSIVDNSEEGKALLKRIPFLALETLVENAIKHNEITKKNPLFVEVLIENDIIIVSNNYNPRKGEKEASYSVGLSYLNNFYAFYNVNSFKTEIVWGKFKCYLPLLSK</sequence>
<keyword evidence="1" id="KW-1133">Transmembrane helix</keyword>
<dbReference type="Proteomes" id="UP000093186">
    <property type="component" value="Unassembled WGS sequence"/>
</dbReference>
<evidence type="ECO:0000256" key="1">
    <source>
        <dbReference type="SAM" id="Phobius"/>
    </source>
</evidence>
<dbReference type="GO" id="GO:0016020">
    <property type="term" value="C:membrane"/>
    <property type="evidence" value="ECO:0007669"/>
    <property type="project" value="InterPro"/>
</dbReference>
<dbReference type="RefSeq" id="WP_068701192.1">
    <property type="nucleotide sequence ID" value="NZ_JAUOSW010000008.1"/>
</dbReference>
<accession>A0A1B9Y028</accession>
<protein>
    <recommendedName>
        <fullName evidence="2">Signal transduction histidine kinase internal region domain-containing protein</fullName>
    </recommendedName>
</protein>
<dbReference type="EMBL" id="MAKX01000001">
    <property type="protein sequence ID" value="OCK43142.1"/>
    <property type="molecule type" value="Genomic_DNA"/>
</dbReference>
<dbReference type="Gene3D" id="3.30.450.20">
    <property type="entry name" value="PAS domain"/>
    <property type="match status" value="1"/>
</dbReference>
<dbReference type="GO" id="GO:0000155">
    <property type="term" value="F:phosphorelay sensor kinase activity"/>
    <property type="evidence" value="ECO:0007669"/>
    <property type="project" value="InterPro"/>
</dbReference>
<dbReference type="InterPro" id="IPR050640">
    <property type="entry name" value="Bact_2-comp_sensor_kinase"/>
</dbReference>
<name>A0A1B9Y028_9FLAO</name>
<organism evidence="3 4">
    <name type="scientific">Tenacibaculum soleae</name>
    <dbReference type="NCBI Taxonomy" id="447689"/>
    <lineage>
        <taxon>Bacteria</taxon>
        <taxon>Pseudomonadati</taxon>
        <taxon>Bacteroidota</taxon>
        <taxon>Flavobacteriia</taxon>
        <taxon>Flavobacteriales</taxon>
        <taxon>Flavobacteriaceae</taxon>
        <taxon>Tenacibaculum</taxon>
    </lineage>
</organism>
<feature type="transmembrane region" description="Helical" evidence="1">
    <location>
        <begin position="12"/>
        <end position="31"/>
    </location>
</feature>